<protein>
    <submittedName>
        <fullName evidence="1">Uncharacterized protein</fullName>
    </submittedName>
</protein>
<dbReference type="AlphaFoldDB" id="A0A0F3MK78"/>
<dbReference type="Proteomes" id="UP000033616">
    <property type="component" value="Unassembled WGS sequence"/>
</dbReference>
<dbReference type="STRING" id="1359168.OCHUTO_1007"/>
<evidence type="ECO:0000313" key="1">
    <source>
        <dbReference type="EMBL" id="KJV55009.1"/>
    </source>
</evidence>
<evidence type="ECO:0000313" key="2">
    <source>
        <dbReference type="Proteomes" id="UP000033616"/>
    </source>
</evidence>
<dbReference type="PATRIC" id="fig|1359168.3.peg.798"/>
<proteinExistence type="predicted"/>
<dbReference type="RefSeq" id="WP_269745492.1">
    <property type="nucleotide sequence ID" value="NZ_LANP01000030.1"/>
</dbReference>
<reference evidence="1 2" key="1">
    <citation type="submission" date="2015-02" db="EMBL/GenBank/DDBJ databases">
        <title>Genome Sequencing of Rickettsiales.</title>
        <authorList>
            <person name="Daugherty S.C."/>
            <person name="Su Q."/>
            <person name="Abolude K."/>
            <person name="Beier-Sexton M."/>
            <person name="Carlyon J.A."/>
            <person name="Carter R."/>
            <person name="Day N.P."/>
            <person name="Dumler S.J."/>
            <person name="Dyachenko V."/>
            <person name="Godinez A."/>
            <person name="Kurtti T.J."/>
            <person name="Lichay M."/>
            <person name="Mullins K.E."/>
            <person name="Ott S."/>
            <person name="Pappas-Brown V."/>
            <person name="Paris D.H."/>
            <person name="Patel P."/>
            <person name="Richards A.L."/>
            <person name="Sadzewicz L."/>
            <person name="Sears K."/>
            <person name="Seidman D."/>
            <person name="Sengamalay N."/>
            <person name="Stenos J."/>
            <person name="Tallon L.J."/>
            <person name="Vincent G."/>
            <person name="Fraser C.M."/>
            <person name="Munderloh U."/>
            <person name="Dunning-Hotopp J.C."/>
        </authorList>
    </citation>
    <scope>NUCLEOTIDE SEQUENCE [LARGE SCALE GENOMIC DNA]</scope>
    <source>
        <strain evidence="1 2">Fuller</strain>
    </source>
</reference>
<name>A0A0F3MK78_9RICK</name>
<organism evidence="1 2">
    <name type="scientific">Orientia chuto str. Dubai</name>
    <dbReference type="NCBI Taxonomy" id="1359168"/>
    <lineage>
        <taxon>Bacteria</taxon>
        <taxon>Pseudomonadati</taxon>
        <taxon>Pseudomonadota</taxon>
        <taxon>Alphaproteobacteria</taxon>
        <taxon>Rickettsiales</taxon>
        <taxon>Rickettsiaceae</taxon>
        <taxon>Rickettsieae</taxon>
        <taxon>Orientia</taxon>
    </lineage>
</organism>
<sequence>MQKNVLNMGILDFNTSTGIDENKKLQTELGWKYIYLLTHIFI</sequence>
<comment type="caution">
    <text evidence="1">The sequence shown here is derived from an EMBL/GenBank/DDBJ whole genome shotgun (WGS) entry which is preliminary data.</text>
</comment>
<gene>
    <name evidence="1" type="ORF">OCHUTO_1007</name>
</gene>
<accession>A0A0F3MK78</accession>
<dbReference type="EMBL" id="LANP01000030">
    <property type="protein sequence ID" value="KJV55009.1"/>
    <property type="molecule type" value="Genomic_DNA"/>
</dbReference>
<keyword evidence="2" id="KW-1185">Reference proteome</keyword>